<dbReference type="InterPro" id="IPR029057">
    <property type="entry name" value="PRTase-like"/>
</dbReference>
<evidence type="ECO:0000313" key="4">
    <source>
        <dbReference type="EMBL" id="TNY33947.1"/>
    </source>
</evidence>
<sequence>MQKILRAIYPATCVMCETLTGSEFGLCPDCWKQTPFITGLCCDLCGTPLPGAGAPGPETVCDDCLRIARPWAQGRAALAYSGLGRSIPLALKHGDRTDLVRPAARWMARAAAPLLTDNPIIAPVPLHWLRLARRRFNQSALLAQRIGRELSLPVVPDLLQRHRWTIPLDFHRRDERFAILSGAIRTHPRHLARLAGRAVLLVDDVMTTGATLAASTEALMAEGAGQVRVLVLARVAKDP</sequence>
<dbReference type="OrthoDB" id="9779910at2"/>
<evidence type="ECO:0000256" key="1">
    <source>
        <dbReference type="ARBA" id="ARBA00008007"/>
    </source>
</evidence>
<accession>A0A5C5GIH1</accession>
<dbReference type="AlphaFoldDB" id="A0A5C5GIH1"/>
<proteinExistence type="inferred from homology"/>
<evidence type="ECO:0000259" key="2">
    <source>
        <dbReference type="Pfam" id="PF00156"/>
    </source>
</evidence>
<dbReference type="Pfam" id="PF18912">
    <property type="entry name" value="DZR_2"/>
    <property type="match status" value="1"/>
</dbReference>
<dbReference type="InterPro" id="IPR051910">
    <property type="entry name" value="ComF/GntX_DNA_util-trans"/>
</dbReference>
<dbReference type="Pfam" id="PF00156">
    <property type="entry name" value="Pribosyltran"/>
    <property type="match status" value="1"/>
</dbReference>
<dbReference type="InterPro" id="IPR000836">
    <property type="entry name" value="PRTase_dom"/>
</dbReference>
<feature type="domain" description="Phosphoribosyltransferase" evidence="2">
    <location>
        <begin position="152"/>
        <end position="235"/>
    </location>
</feature>
<dbReference type="Gene3D" id="3.40.50.2020">
    <property type="match status" value="1"/>
</dbReference>
<dbReference type="EMBL" id="VFFF01000001">
    <property type="protein sequence ID" value="TNY33947.1"/>
    <property type="molecule type" value="Genomic_DNA"/>
</dbReference>
<dbReference type="SUPFAM" id="SSF53271">
    <property type="entry name" value="PRTase-like"/>
    <property type="match status" value="1"/>
</dbReference>
<comment type="caution">
    <text evidence="4">The sequence shown here is derived from an EMBL/GenBank/DDBJ whole genome shotgun (WGS) entry which is preliminary data.</text>
</comment>
<keyword evidence="5" id="KW-1185">Reference proteome</keyword>
<dbReference type="CDD" id="cd06223">
    <property type="entry name" value="PRTases_typeI"/>
    <property type="match status" value="1"/>
</dbReference>
<protein>
    <submittedName>
        <fullName evidence="4">ComF family protein</fullName>
    </submittedName>
</protein>
<name>A0A5C5GIH1_9RHOB</name>
<feature type="domain" description="Double zinc ribbon" evidence="3">
    <location>
        <begin position="4"/>
        <end position="65"/>
    </location>
</feature>
<dbReference type="Proteomes" id="UP000314011">
    <property type="component" value="Unassembled WGS sequence"/>
</dbReference>
<organism evidence="4 5">
    <name type="scientific">Pelagovum pacificum</name>
    <dbReference type="NCBI Taxonomy" id="2588711"/>
    <lineage>
        <taxon>Bacteria</taxon>
        <taxon>Pseudomonadati</taxon>
        <taxon>Pseudomonadota</taxon>
        <taxon>Alphaproteobacteria</taxon>
        <taxon>Rhodobacterales</taxon>
        <taxon>Paracoccaceae</taxon>
        <taxon>Pelagovum</taxon>
    </lineage>
</organism>
<evidence type="ECO:0000313" key="5">
    <source>
        <dbReference type="Proteomes" id="UP000314011"/>
    </source>
</evidence>
<reference evidence="4 5" key="1">
    <citation type="submission" date="2019-06" db="EMBL/GenBank/DDBJ databases">
        <title>Genome of new Rhodobacteraceae sp. SM1903.</title>
        <authorList>
            <person name="Ren X."/>
        </authorList>
    </citation>
    <scope>NUCLEOTIDE SEQUENCE [LARGE SCALE GENOMIC DNA]</scope>
    <source>
        <strain evidence="4 5">SM1903</strain>
    </source>
</reference>
<dbReference type="PANTHER" id="PTHR47505:SF1">
    <property type="entry name" value="DNA UTILIZATION PROTEIN YHGH"/>
    <property type="match status" value="1"/>
</dbReference>
<gene>
    <name evidence="4" type="ORF">FHY64_11980</name>
</gene>
<evidence type="ECO:0000259" key="3">
    <source>
        <dbReference type="Pfam" id="PF18912"/>
    </source>
</evidence>
<dbReference type="PANTHER" id="PTHR47505">
    <property type="entry name" value="DNA UTILIZATION PROTEIN YHGH"/>
    <property type="match status" value="1"/>
</dbReference>
<comment type="similarity">
    <text evidence="1">Belongs to the ComF/GntX family.</text>
</comment>
<dbReference type="InterPro" id="IPR044005">
    <property type="entry name" value="DZR_2"/>
</dbReference>
<dbReference type="RefSeq" id="WP_140194826.1">
    <property type="nucleotide sequence ID" value="NZ_CP065915.1"/>
</dbReference>